<accession>Q6MA00</accession>
<dbReference type="Proteomes" id="UP000000529">
    <property type="component" value="Chromosome"/>
</dbReference>
<dbReference type="GO" id="GO:0008270">
    <property type="term" value="F:zinc ion binding"/>
    <property type="evidence" value="ECO:0007669"/>
    <property type="project" value="TreeGrafter"/>
</dbReference>
<evidence type="ECO:0000259" key="3">
    <source>
        <dbReference type="PROSITE" id="PS50151"/>
    </source>
</evidence>
<dbReference type="GO" id="GO:1990169">
    <property type="term" value="P:stress response to copper ion"/>
    <property type="evidence" value="ECO:0007669"/>
    <property type="project" value="TreeGrafter"/>
</dbReference>
<gene>
    <name evidence="4" type="ORF">PC_RS08990</name>
</gene>
<evidence type="ECO:0000313" key="5">
    <source>
        <dbReference type="Proteomes" id="UP000000529"/>
    </source>
</evidence>
<proteinExistence type="predicted"/>
<reference evidence="4 5" key="1">
    <citation type="journal article" date="2004" name="Science">
        <title>Illuminating the evolutionary history of chlamydiae.</title>
        <authorList>
            <person name="Horn M."/>
            <person name="Collingro A."/>
            <person name="Schmitz-Esser S."/>
            <person name="Beier C.L."/>
            <person name="Purkhold U."/>
            <person name="Fartmann B."/>
            <person name="Brandt P."/>
            <person name="Nyakatura G.J."/>
            <person name="Droege M."/>
            <person name="Frishman D."/>
            <person name="Rattei T."/>
            <person name="Mewes H."/>
            <person name="Wagner M."/>
        </authorList>
    </citation>
    <scope>NUCLEOTIDE SEQUENCE [LARGE SCALE GENOMIC DNA]</scope>
    <source>
        <strain evidence="4 5">UWE25</strain>
    </source>
</reference>
<dbReference type="PIRSF" id="PIRSF015034">
    <property type="entry name" value="YacH"/>
    <property type="match status" value="1"/>
</dbReference>
<name>Q6MA00_PARUW</name>
<evidence type="ECO:0000256" key="2">
    <source>
        <dbReference type="SAM" id="MobiDB-lite"/>
    </source>
</evidence>
<evidence type="ECO:0000313" key="4">
    <source>
        <dbReference type="EMBL" id="CAF24599.1"/>
    </source>
</evidence>
<dbReference type="HOGENOM" id="CLU_121903_0_0_0"/>
<dbReference type="EMBL" id="BX908798">
    <property type="protein sequence ID" value="CAF24599.1"/>
    <property type="molecule type" value="Genomic_DNA"/>
</dbReference>
<keyword evidence="5" id="KW-1185">Reference proteome</keyword>
<dbReference type="GO" id="GO:0005507">
    <property type="term" value="F:copper ion binding"/>
    <property type="evidence" value="ECO:0007669"/>
    <property type="project" value="TreeGrafter"/>
</dbReference>
<dbReference type="KEGG" id="pcu:PC_RS08990"/>
<dbReference type="AlphaFoldDB" id="Q6MA00"/>
<dbReference type="OrthoDB" id="21116at2"/>
<dbReference type="RefSeq" id="WP_011176420.1">
    <property type="nucleotide sequence ID" value="NC_005861.2"/>
</dbReference>
<dbReference type="GO" id="GO:0046870">
    <property type="term" value="F:cadmium ion binding"/>
    <property type="evidence" value="ECO:0007669"/>
    <property type="project" value="TreeGrafter"/>
</dbReference>
<keyword evidence="1" id="KW-0742">SOS response</keyword>
<dbReference type="PANTHER" id="PTHR38430">
    <property type="entry name" value="PROTEIN-ARGININE KINASE ACTIVATOR PROTEIN"/>
    <property type="match status" value="1"/>
</dbReference>
<dbReference type="InterPro" id="IPR025542">
    <property type="entry name" value="YacH"/>
</dbReference>
<dbReference type="eggNOG" id="COG3880">
    <property type="taxonomic scope" value="Bacteria"/>
</dbReference>
<dbReference type="PANTHER" id="PTHR38430:SF1">
    <property type="entry name" value="PROTEIN-ARGININE KINASE ACTIVATOR PROTEIN"/>
    <property type="match status" value="1"/>
</dbReference>
<dbReference type="InterPro" id="IPR036876">
    <property type="entry name" value="UVR_dom_sf"/>
</dbReference>
<dbReference type="GO" id="GO:1990170">
    <property type="term" value="P:stress response to cadmium ion"/>
    <property type="evidence" value="ECO:0007669"/>
    <property type="project" value="TreeGrafter"/>
</dbReference>
<dbReference type="STRING" id="264201.pc1875"/>
<dbReference type="SUPFAM" id="SSF46600">
    <property type="entry name" value="C-terminal UvrC-binding domain of UvrB"/>
    <property type="match status" value="1"/>
</dbReference>
<dbReference type="GO" id="GO:0009432">
    <property type="term" value="P:SOS response"/>
    <property type="evidence" value="ECO:0007669"/>
    <property type="project" value="UniProtKB-KW"/>
</dbReference>
<keyword evidence="1" id="KW-0227">DNA damage</keyword>
<feature type="domain" description="UVR" evidence="3">
    <location>
        <begin position="140"/>
        <end position="175"/>
    </location>
</feature>
<organism evidence="4 5">
    <name type="scientific">Protochlamydia amoebophila (strain UWE25)</name>
    <dbReference type="NCBI Taxonomy" id="264201"/>
    <lineage>
        <taxon>Bacteria</taxon>
        <taxon>Pseudomonadati</taxon>
        <taxon>Chlamydiota</taxon>
        <taxon>Chlamydiia</taxon>
        <taxon>Parachlamydiales</taxon>
        <taxon>Parachlamydiaceae</taxon>
        <taxon>Candidatus Protochlamydia</taxon>
    </lineage>
</organism>
<dbReference type="PROSITE" id="PS50151">
    <property type="entry name" value="UVR"/>
    <property type="match status" value="1"/>
</dbReference>
<dbReference type="InterPro" id="IPR001943">
    <property type="entry name" value="UVR_dom"/>
</dbReference>
<evidence type="ECO:0000256" key="1">
    <source>
        <dbReference type="ARBA" id="ARBA00023236"/>
    </source>
</evidence>
<protein>
    <recommendedName>
        <fullName evidence="3">UVR domain-containing protein</fullName>
    </recommendedName>
</protein>
<dbReference type="Pfam" id="PF02151">
    <property type="entry name" value="UVR"/>
    <property type="match status" value="1"/>
</dbReference>
<dbReference type="GO" id="GO:0050897">
    <property type="term" value="F:cobalt ion binding"/>
    <property type="evidence" value="ECO:0007669"/>
    <property type="project" value="TreeGrafter"/>
</dbReference>
<sequence>MVDKNPDKNFSDRPLECGECKKPIAVRYTEIVGENMTHTSMCASCPELERRLHGTSPKEYIQSQVGLGAALECGNCGTTLEEVKRGHQLGCPECYNVFGNILLAEIQAANRLTSRLVSIKKSSPIHIGRAPGETLVIKPSSRLLALDEALKETLQREDYEQAALLRDQIRALTEHKEDSKPEKEGEERDESK</sequence>
<feature type="region of interest" description="Disordered" evidence="2">
    <location>
        <begin position="170"/>
        <end position="192"/>
    </location>
</feature>